<keyword evidence="8" id="KW-1185">Reference proteome</keyword>
<feature type="domain" description="AMP-binding enzyme C-terminal" evidence="6">
    <location>
        <begin position="1010"/>
        <end position="1085"/>
    </location>
</feature>
<keyword evidence="3" id="KW-0436">Ligase</keyword>
<evidence type="ECO:0000259" key="5">
    <source>
        <dbReference type="Pfam" id="PF00501"/>
    </source>
</evidence>
<comment type="caution">
    <text evidence="7">The sequence shown here is derived from an EMBL/GenBank/DDBJ whole genome shotgun (WGS) entry which is preliminary data.</text>
</comment>
<dbReference type="EMBL" id="JANEYG010000016">
    <property type="protein sequence ID" value="KAJ8919720.1"/>
    <property type="molecule type" value="Genomic_DNA"/>
</dbReference>
<protein>
    <recommendedName>
        <fullName evidence="9">Luciferin 4-monooxygenase</fullName>
    </recommendedName>
</protein>
<gene>
    <name evidence="7" type="ORF">NQ315_006248</name>
</gene>
<dbReference type="Proteomes" id="UP001159042">
    <property type="component" value="Unassembled WGS sequence"/>
</dbReference>
<reference evidence="7 8" key="1">
    <citation type="journal article" date="2023" name="Insect Mol. Biol.">
        <title>Genome sequencing provides insights into the evolution of gene families encoding plant cell wall-degrading enzymes in longhorned beetles.</title>
        <authorList>
            <person name="Shin N.R."/>
            <person name="Okamura Y."/>
            <person name="Kirsch R."/>
            <person name="Pauchet Y."/>
        </authorList>
    </citation>
    <scope>NUCLEOTIDE SEQUENCE [LARGE SCALE GENOMIC DNA]</scope>
    <source>
        <strain evidence="7">EAD_L_NR</strain>
    </source>
</reference>
<evidence type="ECO:0000256" key="3">
    <source>
        <dbReference type="ARBA" id="ARBA00022598"/>
    </source>
</evidence>
<evidence type="ECO:0000313" key="8">
    <source>
        <dbReference type="Proteomes" id="UP001159042"/>
    </source>
</evidence>
<dbReference type="Gene3D" id="3.40.50.12780">
    <property type="entry name" value="N-terminal domain of ligase-like"/>
    <property type="match status" value="2"/>
</dbReference>
<organism evidence="7 8">
    <name type="scientific">Exocentrus adspersus</name>
    <dbReference type="NCBI Taxonomy" id="1586481"/>
    <lineage>
        <taxon>Eukaryota</taxon>
        <taxon>Metazoa</taxon>
        <taxon>Ecdysozoa</taxon>
        <taxon>Arthropoda</taxon>
        <taxon>Hexapoda</taxon>
        <taxon>Insecta</taxon>
        <taxon>Pterygota</taxon>
        <taxon>Neoptera</taxon>
        <taxon>Endopterygota</taxon>
        <taxon>Coleoptera</taxon>
        <taxon>Polyphaga</taxon>
        <taxon>Cucujiformia</taxon>
        <taxon>Chrysomeloidea</taxon>
        <taxon>Cerambycidae</taxon>
        <taxon>Lamiinae</taxon>
        <taxon>Acanthocinini</taxon>
        <taxon>Exocentrus</taxon>
    </lineage>
</organism>
<proteinExistence type="inferred from homology"/>
<dbReference type="InterPro" id="IPR042099">
    <property type="entry name" value="ANL_N_sf"/>
</dbReference>
<comment type="subcellular location">
    <subcellularLocation>
        <location evidence="1">Peroxisome</location>
    </subcellularLocation>
</comment>
<dbReference type="InterPro" id="IPR000873">
    <property type="entry name" value="AMP-dep_synth/lig_dom"/>
</dbReference>
<dbReference type="InterPro" id="IPR025110">
    <property type="entry name" value="AMP-bd_C"/>
</dbReference>
<name>A0AAV8VZM1_9CUCU</name>
<dbReference type="Gene3D" id="3.30.300.30">
    <property type="match status" value="2"/>
</dbReference>
<dbReference type="PANTHER" id="PTHR24096:SF149">
    <property type="entry name" value="AMP-BINDING DOMAIN-CONTAINING PROTEIN-RELATED"/>
    <property type="match status" value="1"/>
</dbReference>
<dbReference type="Pfam" id="PF13193">
    <property type="entry name" value="AMP-binding_C"/>
    <property type="match status" value="2"/>
</dbReference>
<feature type="domain" description="AMP-dependent synthetase/ligase" evidence="5">
    <location>
        <begin position="576"/>
        <end position="955"/>
    </location>
</feature>
<accession>A0AAV8VZM1</accession>
<feature type="domain" description="AMP-dependent synthetase/ligase" evidence="5">
    <location>
        <begin position="42"/>
        <end position="411"/>
    </location>
</feature>
<dbReference type="PROSITE" id="PS00455">
    <property type="entry name" value="AMP_BINDING"/>
    <property type="match status" value="2"/>
</dbReference>
<sequence>MNRAGESEVSDPSTNNNHIIIEEALGFEPDERGLSHLIFTCMKKHQDKVAQYLADTDEEDTYGELLKRSVRAALTLKKRNLDKDDVVVLCSYNQKNSAVPFLACTLLGIRVASLDPILSLWDITYLIAEVKPRIVFVVPETLQVLESALEETGLEVEVVVFDELGLVSDKHTSFSEFLQPSQDEDAFVPETIPSLGETAVIFFSSGTTGYPKGILTSHYALICQPINFINSGNLGDVSLSYTSLYWISNVLLIYAVIFSGTARVVCRRFDPEHFWRLIDKYKVTNMFLAPSQVVDVVKAGRPDGVDTTSLLSCMIGGATISRKLTGELRDLLPGTFVAMAYGQTEVTGVIAFFRINQVKDTLALHHRPESVGRIAPGFKYKVVNLETEEACGANESGELRLKTPMIMNGYFGRDSSESFDAEGWLKTGDVVYYDEDGFFYVVDRIKEMLKYRSWHVAPAMVEKIVLEHPAVQRVVVVGLPHEEDGDHPMAVVVLNQESVDAVTETDIEKFVAERAPDRMRLRGGLSHYITAHSSLGNRCSDSSAGMSYVIENNIIKTEAIDFDFSKSGGLGNLLFNWMKKHGGNVAQVDPHSNRKDTFEHLLRLCVRTALTMRSKGIKRGDMVMGCSDIHMDAWVPAVAALFLGAVPCFMDPTLIVSEMKQLLDQVRPKIIFSVPSPLNRIKEACLDLKLDPEIVVFGNSEKYAEFETFLQRQTAEDQFVPYFSRDTNETAMVYFSSGSSGLPKACCLSHTHFIWQANLVPEHVPEELLDVERRDFESSVFQRHSGGIILSYASPFWISAAKIFIKTIVIGFPVLFCKKFDPDAFWNLVDKHKVTMCLLPPLAMSQLAKRSIPPNTTSLVKIMTGGAAMERSHWKPLQDALPDVDIIQLYGLTETGVITSFKTYNKKHREYYRTHPECVGFPDKGIWYKVVDLETEENLGPNREGELCVKSDILFMNGFLNQSADDVYDADGWYKTGDLAYYTEDCALYVTDRLKELIRYRRMNIYPSVIESELLRHPAVADAVVVGVPYEEDGERPAAFVILNKGFNETAKELREFADERAQDKYKLRGGLWIVESFPTTSTGKVKRVELRRMIMEGNV</sequence>
<dbReference type="GO" id="GO:0016405">
    <property type="term" value="F:CoA-ligase activity"/>
    <property type="evidence" value="ECO:0007669"/>
    <property type="project" value="TreeGrafter"/>
</dbReference>
<dbReference type="InterPro" id="IPR020845">
    <property type="entry name" value="AMP-binding_CS"/>
</dbReference>
<comment type="similarity">
    <text evidence="2">Belongs to the ATP-dependent AMP-binding enzyme family.</text>
</comment>
<dbReference type="SUPFAM" id="SSF56801">
    <property type="entry name" value="Acetyl-CoA synthetase-like"/>
    <property type="match status" value="2"/>
</dbReference>
<keyword evidence="4" id="KW-0576">Peroxisome</keyword>
<feature type="domain" description="AMP-binding enzyme C-terminal" evidence="6">
    <location>
        <begin position="461"/>
        <end position="520"/>
    </location>
</feature>
<dbReference type="InterPro" id="IPR045851">
    <property type="entry name" value="AMP-bd_C_sf"/>
</dbReference>
<dbReference type="GO" id="GO:0005777">
    <property type="term" value="C:peroxisome"/>
    <property type="evidence" value="ECO:0007669"/>
    <property type="project" value="UniProtKB-SubCell"/>
</dbReference>
<evidence type="ECO:0000256" key="1">
    <source>
        <dbReference type="ARBA" id="ARBA00004275"/>
    </source>
</evidence>
<dbReference type="AlphaFoldDB" id="A0AAV8VZM1"/>
<evidence type="ECO:0000259" key="6">
    <source>
        <dbReference type="Pfam" id="PF13193"/>
    </source>
</evidence>
<evidence type="ECO:0000313" key="7">
    <source>
        <dbReference type="EMBL" id="KAJ8919720.1"/>
    </source>
</evidence>
<evidence type="ECO:0000256" key="2">
    <source>
        <dbReference type="ARBA" id="ARBA00006432"/>
    </source>
</evidence>
<evidence type="ECO:0000256" key="4">
    <source>
        <dbReference type="ARBA" id="ARBA00023140"/>
    </source>
</evidence>
<dbReference type="Pfam" id="PF00501">
    <property type="entry name" value="AMP-binding"/>
    <property type="match status" value="2"/>
</dbReference>
<evidence type="ECO:0008006" key="9">
    <source>
        <dbReference type="Google" id="ProtNLM"/>
    </source>
</evidence>
<dbReference type="PANTHER" id="PTHR24096">
    <property type="entry name" value="LONG-CHAIN-FATTY-ACID--COA LIGASE"/>
    <property type="match status" value="1"/>
</dbReference>